<comment type="caution">
    <text evidence="1">The sequence shown here is derived from an EMBL/GenBank/DDBJ whole genome shotgun (WGS) entry which is preliminary data.</text>
</comment>
<organism evidence="1 2">
    <name type="scientific">Candidatus Syntropharchaeum caldarium</name>
    <dbReference type="NCBI Taxonomy" id="1838285"/>
    <lineage>
        <taxon>Archaea</taxon>
        <taxon>Methanobacteriati</taxon>
        <taxon>Methanobacteriota</taxon>
        <taxon>Stenosarchaea group</taxon>
        <taxon>Methanomicrobia</taxon>
        <taxon>Methanosarcinales</taxon>
        <taxon>ANME-2 cluster</taxon>
        <taxon>Candidatus Syntropharchaeum</taxon>
    </lineage>
</organism>
<proteinExistence type="predicted"/>
<keyword evidence="2" id="KW-1185">Reference proteome</keyword>
<dbReference type="AlphaFoldDB" id="A0A1F2PAG0"/>
<evidence type="ECO:0000313" key="2">
    <source>
        <dbReference type="Proteomes" id="UP000186940"/>
    </source>
</evidence>
<dbReference type="EMBL" id="LYOS01000001">
    <property type="protein sequence ID" value="OFV68389.1"/>
    <property type="molecule type" value="Genomic_DNA"/>
</dbReference>
<sequence length="81" mass="9175">MIEIEGKCGEYYLHAGFPKSARKSPSLIGQFRSKIGNIQPKAGKLAQNERMVLPQMPLIKALRKEHLKEVLKSNRRLDMGV</sequence>
<reference evidence="1" key="1">
    <citation type="submission" date="2016-05" db="EMBL/GenBank/DDBJ databases">
        <title>Microbial consortia oxidize butane by reversing methanogenesis.</title>
        <authorList>
            <person name="Laso-Perez R."/>
            <person name="Richter M."/>
            <person name="Wegener G."/>
            <person name="Musat F."/>
        </authorList>
    </citation>
    <scope>NUCLEOTIDE SEQUENCE [LARGE SCALE GENOMIC DNA]</scope>
    <source>
        <strain evidence="1">BOX2</strain>
    </source>
</reference>
<protein>
    <submittedName>
        <fullName evidence="1">Uncharacterized protein</fullName>
    </submittedName>
</protein>
<accession>A0A1F2PAG0</accession>
<evidence type="ECO:0000313" key="1">
    <source>
        <dbReference type="EMBL" id="OFV68389.1"/>
    </source>
</evidence>
<gene>
    <name evidence="1" type="ORF">SCAL_000065</name>
</gene>
<dbReference type="Proteomes" id="UP000186940">
    <property type="component" value="Unassembled WGS sequence"/>
</dbReference>
<name>A0A1F2PAG0_9EURY</name>